<organism evidence="1 2">
    <name type="scientific">Rangifer tarandus platyrhynchus</name>
    <name type="common">Svalbard reindeer</name>
    <dbReference type="NCBI Taxonomy" id="3082113"/>
    <lineage>
        <taxon>Eukaryota</taxon>
        <taxon>Metazoa</taxon>
        <taxon>Chordata</taxon>
        <taxon>Craniata</taxon>
        <taxon>Vertebrata</taxon>
        <taxon>Euteleostomi</taxon>
        <taxon>Mammalia</taxon>
        <taxon>Eutheria</taxon>
        <taxon>Laurasiatheria</taxon>
        <taxon>Artiodactyla</taxon>
        <taxon>Ruminantia</taxon>
        <taxon>Pecora</taxon>
        <taxon>Cervidae</taxon>
        <taxon>Odocoileinae</taxon>
        <taxon>Rangifer</taxon>
    </lineage>
</organism>
<reference evidence="1" key="2">
    <citation type="submission" date="2025-03" db="EMBL/GenBank/DDBJ databases">
        <authorList>
            <consortium name="ELIXIR-Norway"/>
            <consortium name="Elixir Norway"/>
        </authorList>
    </citation>
    <scope>NUCLEOTIDE SEQUENCE</scope>
</reference>
<evidence type="ECO:0000313" key="2">
    <source>
        <dbReference type="Proteomes" id="UP001162501"/>
    </source>
</evidence>
<name>A0AC60A1V0_RANTA</name>
<evidence type="ECO:0000313" key="1">
    <source>
        <dbReference type="EMBL" id="CAN0543653.1"/>
    </source>
</evidence>
<reference evidence="1" key="1">
    <citation type="submission" date="2023-05" db="EMBL/GenBank/DDBJ databases">
        <authorList>
            <consortium name="ELIXIR-Norway"/>
        </authorList>
    </citation>
    <scope>NUCLEOTIDE SEQUENCE</scope>
</reference>
<proteinExistence type="predicted"/>
<sequence length="157" mass="16422">MQAGEKPEGGAALSVEWGGEVPPKSLGINYCLGARVTDRAAAEVQRPPSRPPAPPPKESRGGGRRRNGALTFAHLLTHTVNSLTKLPAVAAPHSPFSSPPLPSPLARPIPSPPLLPPTVPPQVSGEITAVLFSAALKSRERSDNSAQTAGEVERVRR</sequence>
<gene>
    <name evidence="1" type="ORF">MRATA1EN22A_LOCUS25706</name>
</gene>
<dbReference type="EMBL" id="OX596090">
    <property type="protein sequence ID" value="CAN0543653.1"/>
    <property type="molecule type" value="Genomic_DNA"/>
</dbReference>
<accession>A0AC60A1V0</accession>
<dbReference type="Proteomes" id="UP001162501">
    <property type="component" value="Chromosome 6"/>
</dbReference>
<protein>
    <submittedName>
        <fullName evidence="1">Uncharacterized protein</fullName>
    </submittedName>
</protein>